<feature type="region of interest" description="Disordered" evidence="5">
    <location>
        <begin position="902"/>
        <end position="975"/>
    </location>
</feature>
<dbReference type="EMBL" id="CAMAPF010000020">
    <property type="protein sequence ID" value="CAH9071396.1"/>
    <property type="molecule type" value="Genomic_DNA"/>
</dbReference>
<evidence type="ECO:0000313" key="8">
    <source>
        <dbReference type="Proteomes" id="UP001152523"/>
    </source>
</evidence>
<evidence type="ECO:0000256" key="5">
    <source>
        <dbReference type="SAM" id="MobiDB-lite"/>
    </source>
</evidence>
<sequence>MDDEHVNLWIHHGGKWDCPKKKKQYLGGEVKKMENVDIDYLSKFELDGYAQDLGYTNGVDMWFRRFSEMCGPVSLQEIGCDKDVQDMLVCKIMDPHIDVYFVSKNSKKGNFSKSPPKPNSKNSAQTSLPNQTVEATHCQLPTQTSEEAHTTLPTQSPPIYHTPPITRSEDPTDPSLTILGIQFGEESEPDEDYQCSTPVSDSSSIYQSDSNLSETTWLYEDLQGSEEELFHEAIDDLEEDLAEKAEKAEEANEGRLVEHTVVNEEDLGEFNEIPAYSEDLHSLRGSSDDEAGHGQFTYGTTSKVSDLRKGMKFSSHHEFRKALKDWAIKAGFDFTYQKNTRANISVVCKNKETCSFRVHGSQLRDAPYFEIKTFRPKHDCPFTNRNCLISSTYLSEKYLDELRDNPDWDVNAMQKTIQRQLRAEVSLAMCYRARVKAKAKITGDIKEQYRRLRDYAETVIKFNPGSVVKIKTELREVEEEVGGGEEGVHRVPRELPMLQYMYMRFTAQKQGYFSGIRPLICLDGCHLKTSMGGQLLCAVARDGNENMFPIAIAYVDSEDKASWTWFLEVMFEDFGRPEETDWVFMSDKQKGLVEAFKAVNLKNEHRYCVRHMYENFRKVFSAGEYKKKLWLAASTGSLRSWQKRMEGIKTFDEAAYNWLMQYDPKTWSRAHFSPHAHSDALQNNMCESFNAYILRARSMPILSMFEWIRKRMMKRFHVKYTAMLKYKGDICPNKQDLLEKLKYESRNCYATPAGDKLYEVDFYDTSHVVNLKEKSCTCRMWDLNGIPCKHGICAIFANREKPETYVSSYYSKATYLAVYEHIIHPVPSKEEWETTEFPDILPPVPRKPAGRPKKKRVKQADESRNPYKVSRAGKQVLCGNCNQVGHNVRGCKTSITGETPWQRRNRLAKVKARQAERDGEIQEQPPCTGHQPVSRANTKPTKKRGRGSTQPEPSCRRVTRSCSSQPSMNGNAGNN</sequence>
<gene>
    <name evidence="7" type="ORF">CEPIT_LOCUS3843</name>
</gene>
<dbReference type="GO" id="GO:0008270">
    <property type="term" value="F:zinc ion binding"/>
    <property type="evidence" value="ECO:0007669"/>
    <property type="project" value="UniProtKB-KW"/>
</dbReference>
<comment type="caution">
    <text evidence="7">The sequence shown here is derived from an EMBL/GenBank/DDBJ whole genome shotgun (WGS) entry which is preliminary data.</text>
</comment>
<dbReference type="PANTHER" id="PTHR31973">
    <property type="entry name" value="POLYPROTEIN, PUTATIVE-RELATED"/>
    <property type="match status" value="1"/>
</dbReference>
<evidence type="ECO:0000256" key="3">
    <source>
        <dbReference type="ARBA" id="ARBA00022833"/>
    </source>
</evidence>
<name>A0AAV0C8K5_9ASTE</name>
<dbReference type="InterPro" id="IPR018289">
    <property type="entry name" value="MULE_transposase_dom"/>
</dbReference>
<dbReference type="Pfam" id="PF04434">
    <property type="entry name" value="SWIM"/>
    <property type="match status" value="1"/>
</dbReference>
<dbReference type="InterPro" id="IPR006564">
    <property type="entry name" value="Znf_PMZ"/>
</dbReference>
<feature type="compositionally biased region" description="Polar residues" evidence="5">
    <location>
        <begin position="124"/>
        <end position="145"/>
    </location>
</feature>
<dbReference type="InterPro" id="IPR007527">
    <property type="entry name" value="Znf_SWIM"/>
</dbReference>
<keyword evidence="1" id="KW-0479">Metal-binding</keyword>
<dbReference type="PANTHER" id="PTHR31973:SF187">
    <property type="entry name" value="MUTATOR TRANSPOSASE MUDRA PROTEIN"/>
    <property type="match status" value="1"/>
</dbReference>
<dbReference type="PROSITE" id="PS50966">
    <property type="entry name" value="ZF_SWIM"/>
    <property type="match status" value="1"/>
</dbReference>
<reference evidence="7" key="1">
    <citation type="submission" date="2022-07" db="EMBL/GenBank/DDBJ databases">
        <authorList>
            <person name="Macas J."/>
            <person name="Novak P."/>
            <person name="Neumann P."/>
        </authorList>
    </citation>
    <scope>NUCLEOTIDE SEQUENCE</scope>
</reference>
<evidence type="ECO:0000259" key="6">
    <source>
        <dbReference type="PROSITE" id="PS50966"/>
    </source>
</evidence>
<protein>
    <recommendedName>
        <fullName evidence="6">SWIM-type domain-containing protein</fullName>
    </recommendedName>
</protein>
<dbReference type="AlphaFoldDB" id="A0AAV0C8K5"/>
<feature type="compositionally biased region" description="Polar residues" evidence="5">
    <location>
        <begin position="960"/>
        <end position="975"/>
    </location>
</feature>
<feature type="region of interest" description="Disordered" evidence="5">
    <location>
        <begin position="835"/>
        <end position="868"/>
    </location>
</feature>
<dbReference type="InterPro" id="IPR004332">
    <property type="entry name" value="Transposase_MuDR"/>
</dbReference>
<feature type="domain" description="SWIM-type" evidence="6">
    <location>
        <begin position="758"/>
        <end position="799"/>
    </location>
</feature>
<keyword evidence="2 4" id="KW-0863">Zinc-finger</keyword>
<evidence type="ECO:0000256" key="1">
    <source>
        <dbReference type="ARBA" id="ARBA00022723"/>
    </source>
</evidence>
<accession>A0AAV0C8K5</accession>
<dbReference type="InterPro" id="IPR058594">
    <property type="entry name" value="PB1-like_dom_pln"/>
</dbReference>
<evidence type="ECO:0000256" key="2">
    <source>
        <dbReference type="ARBA" id="ARBA00022771"/>
    </source>
</evidence>
<keyword evidence="8" id="KW-1185">Reference proteome</keyword>
<organism evidence="7 8">
    <name type="scientific">Cuscuta epithymum</name>
    <dbReference type="NCBI Taxonomy" id="186058"/>
    <lineage>
        <taxon>Eukaryota</taxon>
        <taxon>Viridiplantae</taxon>
        <taxon>Streptophyta</taxon>
        <taxon>Embryophyta</taxon>
        <taxon>Tracheophyta</taxon>
        <taxon>Spermatophyta</taxon>
        <taxon>Magnoliopsida</taxon>
        <taxon>eudicotyledons</taxon>
        <taxon>Gunneridae</taxon>
        <taxon>Pentapetalae</taxon>
        <taxon>asterids</taxon>
        <taxon>lamiids</taxon>
        <taxon>Solanales</taxon>
        <taxon>Convolvulaceae</taxon>
        <taxon>Cuscuteae</taxon>
        <taxon>Cuscuta</taxon>
        <taxon>Cuscuta subgen. Cuscuta</taxon>
    </lineage>
</organism>
<feature type="compositionally biased region" description="Basic residues" evidence="5">
    <location>
        <begin position="903"/>
        <end position="912"/>
    </location>
</feature>
<feature type="region of interest" description="Disordered" evidence="5">
    <location>
        <begin position="108"/>
        <end position="208"/>
    </location>
</feature>
<feature type="compositionally biased region" description="Basic residues" evidence="5">
    <location>
        <begin position="848"/>
        <end position="857"/>
    </location>
</feature>
<keyword evidence="3" id="KW-0862">Zinc</keyword>
<dbReference type="Pfam" id="PF26130">
    <property type="entry name" value="PB1-like"/>
    <property type="match status" value="1"/>
</dbReference>
<dbReference type="Pfam" id="PF03108">
    <property type="entry name" value="DBD_Tnp_Mut"/>
    <property type="match status" value="1"/>
</dbReference>
<dbReference type="Pfam" id="PF10551">
    <property type="entry name" value="MULE"/>
    <property type="match status" value="1"/>
</dbReference>
<evidence type="ECO:0000313" key="7">
    <source>
        <dbReference type="EMBL" id="CAH9071396.1"/>
    </source>
</evidence>
<feature type="compositionally biased region" description="Low complexity" evidence="5">
    <location>
        <begin position="108"/>
        <end position="123"/>
    </location>
</feature>
<proteinExistence type="predicted"/>
<evidence type="ECO:0000256" key="4">
    <source>
        <dbReference type="PROSITE-ProRule" id="PRU00325"/>
    </source>
</evidence>
<dbReference type="SMART" id="SM00575">
    <property type="entry name" value="ZnF_PMZ"/>
    <property type="match status" value="1"/>
</dbReference>
<dbReference type="Proteomes" id="UP001152523">
    <property type="component" value="Unassembled WGS sequence"/>
</dbReference>